<keyword evidence="2" id="KW-1185">Reference proteome</keyword>
<evidence type="ECO:0008006" key="3">
    <source>
        <dbReference type="Google" id="ProtNLM"/>
    </source>
</evidence>
<dbReference type="EMBL" id="ML987189">
    <property type="protein sequence ID" value="KAF2257152.1"/>
    <property type="molecule type" value="Genomic_DNA"/>
</dbReference>
<dbReference type="RefSeq" id="XP_033692156.1">
    <property type="nucleotide sequence ID" value="XM_033832579.1"/>
</dbReference>
<dbReference type="AlphaFoldDB" id="A0A6A6J4K3"/>
<evidence type="ECO:0000313" key="1">
    <source>
        <dbReference type="EMBL" id="KAF2257152.1"/>
    </source>
</evidence>
<accession>A0A6A6J4K3</accession>
<dbReference type="Proteomes" id="UP000800094">
    <property type="component" value="Unassembled WGS sequence"/>
</dbReference>
<dbReference type="OrthoDB" id="3468019at2759"/>
<name>A0A6A6J4K3_9PLEO</name>
<gene>
    <name evidence="1" type="ORF">BU26DRAFT_558560</name>
</gene>
<sequence length="141" mass="16097">MTSNASDDPYISEYPPDCNVDPDIKALIAHYYKQVDTKGKHVEYSECWSEDGVLIVPNGKEFPIKNVHYGMWDGVPRRLHRPQKIFPFGTNANELVIIGTVEYWPDGGSYKKQDMAAQAKYRRNADTGRVEMESLQVWLSA</sequence>
<dbReference type="SUPFAM" id="SSF54427">
    <property type="entry name" value="NTF2-like"/>
    <property type="match status" value="1"/>
</dbReference>
<reference evidence="1" key="1">
    <citation type="journal article" date="2020" name="Stud. Mycol.">
        <title>101 Dothideomycetes genomes: a test case for predicting lifestyles and emergence of pathogens.</title>
        <authorList>
            <person name="Haridas S."/>
            <person name="Albert R."/>
            <person name="Binder M."/>
            <person name="Bloem J."/>
            <person name="Labutti K."/>
            <person name="Salamov A."/>
            <person name="Andreopoulos B."/>
            <person name="Baker S."/>
            <person name="Barry K."/>
            <person name="Bills G."/>
            <person name="Bluhm B."/>
            <person name="Cannon C."/>
            <person name="Castanera R."/>
            <person name="Culley D."/>
            <person name="Daum C."/>
            <person name="Ezra D."/>
            <person name="Gonzalez J."/>
            <person name="Henrissat B."/>
            <person name="Kuo A."/>
            <person name="Liang C."/>
            <person name="Lipzen A."/>
            <person name="Lutzoni F."/>
            <person name="Magnuson J."/>
            <person name="Mondo S."/>
            <person name="Nolan M."/>
            <person name="Ohm R."/>
            <person name="Pangilinan J."/>
            <person name="Park H.-J."/>
            <person name="Ramirez L."/>
            <person name="Alfaro M."/>
            <person name="Sun H."/>
            <person name="Tritt A."/>
            <person name="Yoshinaga Y."/>
            <person name="Zwiers L.-H."/>
            <person name="Turgeon B."/>
            <person name="Goodwin S."/>
            <person name="Spatafora J."/>
            <person name="Crous P."/>
            <person name="Grigoriev I."/>
        </authorList>
    </citation>
    <scope>NUCLEOTIDE SEQUENCE</scope>
    <source>
        <strain evidence="1">CBS 122368</strain>
    </source>
</reference>
<dbReference type="GeneID" id="54585909"/>
<proteinExistence type="predicted"/>
<dbReference type="InterPro" id="IPR032710">
    <property type="entry name" value="NTF2-like_dom_sf"/>
</dbReference>
<organism evidence="1 2">
    <name type="scientific">Trematosphaeria pertusa</name>
    <dbReference type="NCBI Taxonomy" id="390896"/>
    <lineage>
        <taxon>Eukaryota</taxon>
        <taxon>Fungi</taxon>
        <taxon>Dikarya</taxon>
        <taxon>Ascomycota</taxon>
        <taxon>Pezizomycotina</taxon>
        <taxon>Dothideomycetes</taxon>
        <taxon>Pleosporomycetidae</taxon>
        <taxon>Pleosporales</taxon>
        <taxon>Massarineae</taxon>
        <taxon>Trematosphaeriaceae</taxon>
        <taxon>Trematosphaeria</taxon>
    </lineage>
</organism>
<protein>
    <recommendedName>
        <fullName evidence="3">SnoaL-like domain-containing protein</fullName>
    </recommendedName>
</protein>
<evidence type="ECO:0000313" key="2">
    <source>
        <dbReference type="Proteomes" id="UP000800094"/>
    </source>
</evidence>